<accession>A0ABY4E0H3</accession>
<evidence type="ECO:0000256" key="4">
    <source>
        <dbReference type="ARBA" id="ARBA00023163"/>
    </source>
</evidence>
<dbReference type="Proteomes" id="UP000832011">
    <property type="component" value="Chromosome"/>
</dbReference>
<feature type="domain" description="HTH lysR-type" evidence="5">
    <location>
        <begin position="5"/>
        <end position="62"/>
    </location>
</feature>
<evidence type="ECO:0000313" key="7">
    <source>
        <dbReference type="Proteomes" id="UP000832011"/>
    </source>
</evidence>
<name>A0ABY4E0H3_9NEIS</name>
<dbReference type="InterPro" id="IPR036388">
    <property type="entry name" value="WH-like_DNA-bd_sf"/>
</dbReference>
<dbReference type="InterPro" id="IPR005119">
    <property type="entry name" value="LysR_subst-bd"/>
</dbReference>
<evidence type="ECO:0000313" key="6">
    <source>
        <dbReference type="EMBL" id="UOO87798.1"/>
    </source>
</evidence>
<keyword evidence="4" id="KW-0804">Transcription</keyword>
<comment type="similarity">
    <text evidence="1">Belongs to the LysR transcriptional regulatory family.</text>
</comment>
<dbReference type="RefSeq" id="WP_058356761.1">
    <property type="nucleotide sequence ID" value="NZ_CABKVG010000009.1"/>
</dbReference>
<dbReference type="PROSITE" id="PS50931">
    <property type="entry name" value="HTH_LYSR"/>
    <property type="match status" value="1"/>
</dbReference>
<dbReference type="Gene3D" id="3.40.190.290">
    <property type="match status" value="1"/>
</dbReference>
<dbReference type="Pfam" id="PF03466">
    <property type="entry name" value="LysR_substrate"/>
    <property type="match status" value="1"/>
</dbReference>
<dbReference type="Gene3D" id="1.10.10.10">
    <property type="entry name" value="Winged helix-like DNA-binding domain superfamily/Winged helix DNA-binding domain"/>
    <property type="match status" value="1"/>
</dbReference>
<keyword evidence="3" id="KW-0238">DNA-binding</keyword>
<dbReference type="SUPFAM" id="SSF46785">
    <property type="entry name" value="Winged helix' DNA-binding domain"/>
    <property type="match status" value="1"/>
</dbReference>
<organism evidence="6 7">
    <name type="scientific">Vitreoscilla massiliensis</name>
    <dbReference type="NCBI Taxonomy" id="1689272"/>
    <lineage>
        <taxon>Bacteria</taxon>
        <taxon>Pseudomonadati</taxon>
        <taxon>Pseudomonadota</taxon>
        <taxon>Betaproteobacteria</taxon>
        <taxon>Neisseriales</taxon>
        <taxon>Neisseriaceae</taxon>
        <taxon>Vitreoscilla</taxon>
    </lineage>
</organism>
<dbReference type="InterPro" id="IPR000847">
    <property type="entry name" value="LysR_HTH_N"/>
</dbReference>
<proteinExistence type="inferred from homology"/>
<dbReference type="PANTHER" id="PTHR30537:SF31">
    <property type="entry name" value="TRANSCRIPTIONAL REGULATOR, LYSR FAMILY"/>
    <property type="match status" value="1"/>
</dbReference>
<dbReference type="Pfam" id="PF00126">
    <property type="entry name" value="HTH_1"/>
    <property type="match status" value="1"/>
</dbReference>
<protein>
    <submittedName>
        <fullName evidence="6">LysR substrate-binding domain-containing protein</fullName>
    </submittedName>
</protein>
<dbReference type="InterPro" id="IPR058163">
    <property type="entry name" value="LysR-type_TF_proteobact-type"/>
</dbReference>
<reference evidence="6 7" key="1">
    <citation type="journal article" date="2022" name="Res Sq">
        <title>Evolution of multicellular longitudinally dividing oral cavity symbionts (Neisseriaceae).</title>
        <authorList>
            <person name="Nyongesa S."/>
            <person name="Weber P."/>
            <person name="Bernet E."/>
            <person name="Pullido F."/>
            <person name="Nieckarz M."/>
            <person name="Delaby M."/>
            <person name="Nieves C."/>
            <person name="Viehboeck T."/>
            <person name="Krause N."/>
            <person name="Rivera-Millot A."/>
            <person name="Nakamura A."/>
            <person name="Vischer N."/>
            <person name="VanNieuwenhze M."/>
            <person name="Brun Y."/>
            <person name="Cava F."/>
            <person name="Bulgheresi S."/>
            <person name="Veyrier F."/>
        </authorList>
    </citation>
    <scope>NUCLEOTIDE SEQUENCE [LARGE SCALE GENOMIC DNA]</scope>
    <source>
        <strain evidence="6 7">SN4</strain>
    </source>
</reference>
<keyword evidence="7" id="KW-1185">Reference proteome</keyword>
<keyword evidence="2" id="KW-0805">Transcription regulation</keyword>
<evidence type="ECO:0000259" key="5">
    <source>
        <dbReference type="PROSITE" id="PS50931"/>
    </source>
</evidence>
<dbReference type="EMBL" id="CP091511">
    <property type="protein sequence ID" value="UOO87798.1"/>
    <property type="molecule type" value="Genomic_DNA"/>
</dbReference>
<evidence type="ECO:0000256" key="2">
    <source>
        <dbReference type="ARBA" id="ARBA00023015"/>
    </source>
</evidence>
<sequence length="304" mass="34363">MKQSHDLNQMQAFALVVHHQGFSAASRALGVPKSRLSRQVAQLEAALGVRLIQRSTRHFYLTEVGQRYFEHCQAMLIEAEAAQYVVDEVYNQPCGTLRISCPLLLLHMHVGKVLVDFMQQYPAIKVELEASNRRVDVMAEGFDIAIRARNHLESSDLVAKVFSNRNQVLVAQTEWLTQQVPIQTPQDLASLPALGLGRPNENMVWDMHHAVHGKASVPYQPRLITTDMPTLLQAALAGMGVVQLPHLLVAEALQQQQLCVVLPEWQFTADIIHAIYPSRRGQLPAIRAFLQHLDQFYRELTDEW</sequence>
<dbReference type="InterPro" id="IPR036390">
    <property type="entry name" value="WH_DNA-bd_sf"/>
</dbReference>
<gene>
    <name evidence="6" type="ORF">LVJ82_09855</name>
</gene>
<dbReference type="SUPFAM" id="SSF53850">
    <property type="entry name" value="Periplasmic binding protein-like II"/>
    <property type="match status" value="1"/>
</dbReference>
<dbReference type="PANTHER" id="PTHR30537">
    <property type="entry name" value="HTH-TYPE TRANSCRIPTIONAL REGULATOR"/>
    <property type="match status" value="1"/>
</dbReference>
<evidence type="ECO:0000256" key="1">
    <source>
        <dbReference type="ARBA" id="ARBA00009437"/>
    </source>
</evidence>
<evidence type="ECO:0000256" key="3">
    <source>
        <dbReference type="ARBA" id="ARBA00023125"/>
    </source>
</evidence>